<accession>A0A2M7CQ44</accession>
<dbReference type="AlphaFoldDB" id="A0A2M7CQ44"/>
<dbReference type="Proteomes" id="UP000230595">
    <property type="component" value="Unassembled WGS sequence"/>
</dbReference>
<evidence type="ECO:0000313" key="3">
    <source>
        <dbReference type="EMBL" id="PIV31789.1"/>
    </source>
</evidence>
<protein>
    <submittedName>
        <fullName evidence="3">Uncharacterized protein</fullName>
    </submittedName>
</protein>
<evidence type="ECO:0000313" key="4">
    <source>
        <dbReference type="Proteomes" id="UP000230595"/>
    </source>
</evidence>
<dbReference type="PANTHER" id="PTHR33823">
    <property type="entry name" value="RNA POLYMERASE-BINDING TRANSCRIPTION FACTOR DKSA-RELATED"/>
    <property type="match status" value="1"/>
</dbReference>
<evidence type="ECO:0000256" key="2">
    <source>
        <dbReference type="SAM" id="MobiDB-lite"/>
    </source>
</evidence>
<feature type="compositionally biased region" description="Acidic residues" evidence="2">
    <location>
        <begin position="32"/>
        <end position="45"/>
    </location>
</feature>
<dbReference type="InterPro" id="IPR037187">
    <property type="entry name" value="DnaK_N"/>
</dbReference>
<gene>
    <name evidence="3" type="ORF">COS33_01325</name>
</gene>
<dbReference type="Gene3D" id="1.20.120.910">
    <property type="entry name" value="DksA, coiled-coil domain"/>
    <property type="match status" value="1"/>
</dbReference>
<evidence type="ECO:0000256" key="1">
    <source>
        <dbReference type="PROSITE-ProRule" id="PRU00510"/>
    </source>
</evidence>
<proteinExistence type="predicted"/>
<feature type="region of interest" description="Disordered" evidence="2">
    <location>
        <begin position="27"/>
        <end position="47"/>
    </location>
</feature>
<name>A0A2M7CQ44_9BACT</name>
<dbReference type="PROSITE" id="PS51128">
    <property type="entry name" value="ZF_DKSA_2"/>
    <property type="match status" value="1"/>
</dbReference>
<comment type="caution">
    <text evidence="3">The sequence shown here is derived from an EMBL/GenBank/DDBJ whole genome shotgun (WGS) entry which is preliminary data.</text>
</comment>
<organism evidence="3 4">
    <name type="scientific">Candidatus Wolfebacteria bacterium CG02_land_8_20_14_3_00_37_12</name>
    <dbReference type="NCBI Taxonomy" id="1975066"/>
    <lineage>
        <taxon>Bacteria</taxon>
        <taxon>Candidatus Wolfeibacteriota</taxon>
    </lineage>
</organism>
<dbReference type="SUPFAM" id="SSF109635">
    <property type="entry name" value="DnaK suppressor protein DksA, alpha-hairpin domain"/>
    <property type="match status" value="1"/>
</dbReference>
<sequence>MDTNKFKQKLEKEKQEVFEELKKHKGITDFGSDVDPDEETDESEEYSNVMSIVQTLKERLFDIESALGKINNSGYGVCENCKKKISLEILEIDPESKLCRKCKIVS</sequence>
<feature type="zinc finger region" description="dksA C4-type" evidence="1">
    <location>
        <begin position="78"/>
        <end position="102"/>
    </location>
</feature>
<dbReference type="PANTHER" id="PTHR33823:SF4">
    <property type="entry name" value="GENERAL STRESS PROTEIN 16O"/>
    <property type="match status" value="1"/>
</dbReference>
<dbReference type="EMBL" id="PEUH01000029">
    <property type="protein sequence ID" value="PIV31789.1"/>
    <property type="molecule type" value="Genomic_DNA"/>
</dbReference>
<reference evidence="4" key="1">
    <citation type="submission" date="2017-09" db="EMBL/GenBank/DDBJ databases">
        <title>Depth-based differentiation of microbial function through sediment-hosted aquifers and enrichment of novel symbionts in the deep terrestrial subsurface.</title>
        <authorList>
            <person name="Probst A.J."/>
            <person name="Ladd B."/>
            <person name="Jarett J.K."/>
            <person name="Geller-Mcgrath D.E."/>
            <person name="Sieber C.M.K."/>
            <person name="Emerson J.B."/>
            <person name="Anantharaman K."/>
            <person name="Thomas B.C."/>
            <person name="Malmstrom R."/>
            <person name="Stieglmeier M."/>
            <person name="Klingl A."/>
            <person name="Woyke T."/>
            <person name="Ryan C.M."/>
            <person name="Banfield J.F."/>
        </authorList>
    </citation>
    <scope>NUCLEOTIDE SEQUENCE [LARGE SCALE GENOMIC DNA]</scope>
</reference>